<name>G2XX47_BOTF4</name>
<dbReference type="EMBL" id="FQ790275">
    <property type="protein sequence ID" value="CCD45125.1"/>
    <property type="molecule type" value="Genomic_DNA"/>
</dbReference>
<dbReference type="InParanoid" id="G2XX47"/>
<dbReference type="HOGENOM" id="CLU_2867390_0_0_1"/>
<evidence type="ECO:0000313" key="2">
    <source>
        <dbReference type="Proteomes" id="UP000008177"/>
    </source>
</evidence>
<reference evidence="2" key="1">
    <citation type="journal article" date="2011" name="PLoS Genet.">
        <title>Genomic analysis of the necrotrophic fungal pathogens Sclerotinia sclerotiorum and Botrytis cinerea.</title>
        <authorList>
            <person name="Amselem J."/>
            <person name="Cuomo C.A."/>
            <person name="van Kan J.A."/>
            <person name="Viaud M."/>
            <person name="Benito E.P."/>
            <person name="Couloux A."/>
            <person name="Coutinho P.M."/>
            <person name="de Vries R.P."/>
            <person name="Dyer P.S."/>
            <person name="Fillinger S."/>
            <person name="Fournier E."/>
            <person name="Gout L."/>
            <person name="Hahn M."/>
            <person name="Kohn L."/>
            <person name="Lapalu N."/>
            <person name="Plummer K.M."/>
            <person name="Pradier J.M."/>
            <person name="Quevillon E."/>
            <person name="Sharon A."/>
            <person name="Simon A."/>
            <person name="ten Have A."/>
            <person name="Tudzynski B."/>
            <person name="Tudzynski P."/>
            <person name="Wincker P."/>
            <person name="Andrew M."/>
            <person name="Anthouard V."/>
            <person name="Beever R.E."/>
            <person name="Beffa R."/>
            <person name="Benoit I."/>
            <person name="Bouzid O."/>
            <person name="Brault B."/>
            <person name="Chen Z."/>
            <person name="Choquer M."/>
            <person name="Collemare J."/>
            <person name="Cotton P."/>
            <person name="Danchin E.G."/>
            <person name="Da Silva C."/>
            <person name="Gautier A."/>
            <person name="Giraud C."/>
            <person name="Giraud T."/>
            <person name="Gonzalez C."/>
            <person name="Grossetete S."/>
            <person name="Guldener U."/>
            <person name="Henrissat B."/>
            <person name="Howlett B.J."/>
            <person name="Kodira C."/>
            <person name="Kretschmer M."/>
            <person name="Lappartient A."/>
            <person name="Leroch M."/>
            <person name="Levis C."/>
            <person name="Mauceli E."/>
            <person name="Neuveglise C."/>
            <person name="Oeser B."/>
            <person name="Pearson M."/>
            <person name="Poulain J."/>
            <person name="Poussereau N."/>
            <person name="Quesneville H."/>
            <person name="Rascle C."/>
            <person name="Schumacher J."/>
            <person name="Segurens B."/>
            <person name="Sexton A."/>
            <person name="Silva E."/>
            <person name="Sirven C."/>
            <person name="Soanes D.M."/>
            <person name="Talbot N.J."/>
            <person name="Templeton M."/>
            <person name="Yandava C."/>
            <person name="Yarden O."/>
            <person name="Zeng Q."/>
            <person name="Rollins J.A."/>
            <person name="Lebrun M.H."/>
            <person name="Dickman M."/>
        </authorList>
    </citation>
    <scope>NUCLEOTIDE SEQUENCE [LARGE SCALE GENOMIC DNA]</scope>
    <source>
        <strain evidence="2">T4</strain>
    </source>
</reference>
<sequence length="64" mass="7352">MAEGGPNIIVEWILITVFHVSSIGTQWTGRRKTPDLVRSMPRNEFVQNCDVYGLKRLFDFQQGV</sequence>
<proteinExistence type="predicted"/>
<protein>
    <submittedName>
        <fullName evidence="1">Uncharacterized protein</fullName>
    </submittedName>
</protein>
<dbReference type="Proteomes" id="UP000008177">
    <property type="component" value="Unplaced contigs"/>
</dbReference>
<evidence type="ECO:0000313" key="1">
    <source>
        <dbReference type="EMBL" id="CCD45125.1"/>
    </source>
</evidence>
<dbReference type="AlphaFoldDB" id="G2XX47"/>
<accession>G2XX47</accession>
<gene>
    <name evidence="1" type="ORF">BofuT4_uP008420.1</name>
</gene>
<organism evidence="1 2">
    <name type="scientific">Botryotinia fuckeliana (strain T4)</name>
    <name type="common">Noble rot fungus</name>
    <name type="synonym">Botrytis cinerea</name>
    <dbReference type="NCBI Taxonomy" id="999810"/>
    <lineage>
        <taxon>Eukaryota</taxon>
        <taxon>Fungi</taxon>
        <taxon>Dikarya</taxon>
        <taxon>Ascomycota</taxon>
        <taxon>Pezizomycotina</taxon>
        <taxon>Leotiomycetes</taxon>
        <taxon>Helotiales</taxon>
        <taxon>Sclerotiniaceae</taxon>
        <taxon>Botrytis</taxon>
    </lineage>
</organism>